<dbReference type="STRING" id="151549.A0A4C1VIR8"/>
<dbReference type="AlphaFoldDB" id="A0A4C1VIR8"/>
<dbReference type="InterPro" id="IPR051118">
    <property type="entry name" value="LST-2"/>
</dbReference>
<dbReference type="PANTHER" id="PTHR46465:SF2">
    <property type="entry name" value="LATERAL SIGNALING TARGET PROTEIN 2 HOMOLOG"/>
    <property type="match status" value="1"/>
</dbReference>
<comment type="caution">
    <text evidence="2">The sequence shown here is derived from an EMBL/GenBank/DDBJ whole genome shotgun (WGS) entry which is preliminary data.</text>
</comment>
<feature type="compositionally biased region" description="Basic and acidic residues" evidence="1">
    <location>
        <begin position="7"/>
        <end position="19"/>
    </location>
</feature>
<keyword evidence="3" id="KW-1185">Reference proteome</keyword>
<name>A0A4C1VIR8_EUMVA</name>
<dbReference type="EMBL" id="BGZK01000338">
    <property type="protein sequence ID" value="GBP37794.1"/>
    <property type="molecule type" value="Genomic_DNA"/>
</dbReference>
<dbReference type="GO" id="GO:0031901">
    <property type="term" value="C:early endosome membrane"/>
    <property type="evidence" value="ECO:0007669"/>
    <property type="project" value="TreeGrafter"/>
</dbReference>
<sequence length="88" mass="10200">MGESEVWSERMEGREEKVRGRARKKASAKKRDEIRNRVKLDRVLNITSQIMDQVLGPERVARGFRVKFPEDVLQDNLAGQLWFGAEVT</sequence>
<evidence type="ECO:0000313" key="3">
    <source>
        <dbReference type="Proteomes" id="UP000299102"/>
    </source>
</evidence>
<evidence type="ECO:0000313" key="2">
    <source>
        <dbReference type="EMBL" id="GBP37794.1"/>
    </source>
</evidence>
<dbReference type="Proteomes" id="UP000299102">
    <property type="component" value="Unassembled WGS sequence"/>
</dbReference>
<dbReference type="PANTHER" id="PTHR46465">
    <property type="entry name" value="LATERAL SIGNALING TARGET PROTEIN 2 HOMOLOG"/>
    <property type="match status" value="1"/>
</dbReference>
<gene>
    <name evidence="2" type="ORF">EVAR_29996_1</name>
</gene>
<protein>
    <submittedName>
        <fullName evidence="2">Lateral signaling target protein 2 homolog</fullName>
    </submittedName>
</protein>
<organism evidence="2 3">
    <name type="scientific">Eumeta variegata</name>
    <name type="common">Bagworm moth</name>
    <name type="synonym">Eumeta japonica</name>
    <dbReference type="NCBI Taxonomy" id="151549"/>
    <lineage>
        <taxon>Eukaryota</taxon>
        <taxon>Metazoa</taxon>
        <taxon>Ecdysozoa</taxon>
        <taxon>Arthropoda</taxon>
        <taxon>Hexapoda</taxon>
        <taxon>Insecta</taxon>
        <taxon>Pterygota</taxon>
        <taxon>Neoptera</taxon>
        <taxon>Endopterygota</taxon>
        <taxon>Lepidoptera</taxon>
        <taxon>Glossata</taxon>
        <taxon>Ditrysia</taxon>
        <taxon>Tineoidea</taxon>
        <taxon>Psychidae</taxon>
        <taxon>Oiketicinae</taxon>
        <taxon>Eumeta</taxon>
    </lineage>
</organism>
<feature type="region of interest" description="Disordered" evidence="1">
    <location>
        <begin position="1"/>
        <end position="30"/>
    </location>
</feature>
<proteinExistence type="predicted"/>
<dbReference type="OrthoDB" id="20035at2759"/>
<accession>A0A4C1VIR8</accession>
<reference evidence="2 3" key="1">
    <citation type="journal article" date="2019" name="Commun. Biol.">
        <title>The bagworm genome reveals a unique fibroin gene that provides high tensile strength.</title>
        <authorList>
            <person name="Kono N."/>
            <person name="Nakamura H."/>
            <person name="Ohtoshi R."/>
            <person name="Tomita M."/>
            <person name="Numata K."/>
            <person name="Arakawa K."/>
        </authorList>
    </citation>
    <scope>NUCLEOTIDE SEQUENCE [LARGE SCALE GENOMIC DNA]</scope>
</reference>
<evidence type="ECO:0000256" key="1">
    <source>
        <dbReference type="SAM" id="MobiDB-lite"/>
    </source>
</evidence>